<proteinExistence type="predicted"/>
<dbReference type="BioCyc" id="ECOL478008-HMP:G76-483766-MONOMER"/>
<comment type="caution">
    <text evidence="1">The sequence shown here is derived from an EMBL/GenBank/DDBJ whole genome shotgun (WGS) entry which is preliminary data.</text>
</comment>
<accession>A0A0H3PLQ1</accession>
<reference evidence="1 2" key="1">
    <citation type="journal article" date="2011" name="Appl. Environ. Microbiol.">
        <title>Genome signatures of Escherichia coli O157:H7 isolates from the bovine host reservoir.</title>
        <authorList>
            <person name="Eppinger M."/>
            <person name="Mammel M.K."/>
            <person name="Leclerc J.E."/>
            <person name="Ravel J."/>
            <person name="Cebula T.A."/>
        </authorList>
    </citation>
    <scope>NUCLEOTIDE SEQUENCE [LARGE SCALE GENOMIC DNA]</scope>
    <source>
        <strain evidence="1 2">EC869</strain>
    </source>
</reference>
<evidence type="ECO:0000313" key="1">
    <source>
        <dbReference type="EMBL" id="EDU90248.1"/>
    </source>
</evidence>
<evidence type="ECO:0000313" key="2">
    <source>
        <dbReference type="Proteomes" id="UP000004641"/>
    </source>
</evidence>
<gene>
    <name evidence="1" type="ORF">ECH7EC869_1141</name>
</gene>
<sequence length="37" mass="4222">MQSCEIHKNKMIEHYVIATSNDVIDVLSTVSPQIVYD</sequence>
<name>A0A0H3PLQ1_ECO5C</name>
<dbReference type="AlphaFoldDB" id="A0A0H3PLQ1"/>
<dbReference type="EMBL" id="ABHU01000013">
    <property type="protein sequence ID" value="EDU90248.1"/>
    <property type="molecule type" value="Genomic_DNA"/>
</dbReference>
<protein>
    <submittedName>
        <fullName evidence="1">Uncharacterized protein</fullName>
    </submittedName>
</protein>
<organism evidence="1 2">
    <name type="scientific">Escherichia coli O157:H7 (strain EC869)</name>
    <dbReference type="NCBI Taxonomy" id="478008"/>
    <lineage>
        <taxon>Bacteria</taxon>
        <taxon>Pseudomonadati</taxon>
        <taxon>Pseudomonadota</taxon>
        <taxon>Gammaproteobacteria</taxon>
        <taxon>Enterobacterales</taxon>
        <taxon>Enterobacteriaceae</taxon>
        <taxon>Escherichia</taxon>
    </lineage>
</organism>
<dbReference type="Proteomes" id="UP000004641">
    <property type="component" value="Unassembled WGS sequence"/>
</dbReference>